<dbReference type="AlphaFoldDB" id="A0A843WNJ2"/>
<evidence type="ECO:0000313" key="6">
    <source>
        <dbReference type="Proteomes" id="UP000652761"/>
    </source>
</evidence>
<dbReference type="Proteomes" id="UP000652761">
    <property type="component" value="Unassembled WGS sequence"/>
</dbReference>
<evidence type="ECO:0000256" key="1">
    <source>
        <dbReference type="ARBA" id="ARBA00022741"/>
    </source>
</evidence>
<evidence type="ECO:0000256" key="2">
    <source>
        <dbReference type="ARBA" id="ARBA00022840"/>
    </source>
</evidence>
<organism evidence="5 6">
    <name type="scientific">Colocasia esculenta</name>
    <name type="common">Wild taro</name>
    <name type="synonym">Arum esculentum</name>
    <dbReference type="NCBI Taxonomy" id="4460"/>
    <lineage>
        <taxon>Eukaryota</taxon>
        <taxon>Viridiplantae</taxon>
        <taxon>Streptophyta</taxon>
        <taxon>Embryophyta</taxon>
        <taxon>Tracheophyta</taxon>
        <taxon>Spermatophyta</taxon>
        <taxon>Magnoliopsida</taxon>
        <taxon>Liliopsida</taxon>
        <taxon>Araceae</taxon>
        <taxon>Aroideae</taxon>
        <taxon>Colocasieae</taxon>
        <taxon>Colocasia</taxon>
    </lineage>
</organism>
<dbReference type="InterPro" id="IPR001245">
    <property type="entry name" value="Ser-Thr/Tyr_kinase_cat_dom"/>
</dbReference>
<dbReference type="GO" id="GO:0004672">
    <property type="term" value="F:protein kinase activity"/>
    <property type="evidence" value="ECO:0007669"/>
    <property type="project" value="InterPro"/>
</dbReference>
<feature type="compositionally biased region" description="Polar residues" evidence="3">
    <location>
        <begin position="1"/>
        <end position="11"/>
    </location>
</feature>
<keyword evidence="1" id="KW-0547">Nucleotide-binding</keyword>
<evidence type="ECO:0000313" key="5">
    <source>
        <dbReference type="EMBL" id="MQM08148.1"/>
    </source>
</evidence>
<comment type="caution">
    <text evidence="5">The sequence shown here is derived from an EMBL/GenBank/DDBJ whole genome shotgun (WGS) entry which is preliminary data.</text>
</comment>
<feature type="domain" description="Protein kinase" evidence="4">
    <location>
        <begin position="46"/>
        <end position="230"/>
    </location>
</feature>
<evidence type="ECO:0000256" key="3">
    <source>
        <dbReference type="SAM" id="MobiDB-lite"/>
    </source>
</evidence>
<proteinExistence type="predicted"/>
<reference evidence="5" key="1">
    <citation type="submission" date="2017-07" db="EMBL/GenBank/DDBJ databases">
        <title>Taro Niue Genome Assembly and Annotation.</title>
        <authorList>
            <person name="Atibalentja N."/>
            <person name="Keating K."/>
            <person name="Fields C.J."/>
        </authorList>
    </citation>
    <scope>NUCLEOTIDE SEQUENCE</scope>
    <source>
        <strain evidence="5">Niue_2</strain>
        <tissue evidence="5">Leaf</tissue>
    </source>
</reference>
<name>A0A843WNJ2_COLES</name>
<dbReference type="PROSITE" id="PS50011">
    <property type="entry name" value="PROTEIN_KINASE_DOM"/>
    <property type="match status" value="1"/>
</dbReference>
<dbReference type="PANTHER" id="PTHR46008">
    <property type="entry name" value="LEAF RUST 10 DISEASE-RESISTANCE LOCUS RECEPTOR-LIKE PROTEIN KINASE-LIKE 1.4"/>
    <property type="match status" value="1"/>
</dbReference>
<dbReference type="InterPro" id="IPR000719">
    <property type="entry name" value="Prot_kinase_dom"/>
</dbReference>
<dbReference type="PANTHER" id="PTHR46008:SF2">
    <property type="entry name" value="LEAF RUST 10 DISEASE-RESISTANCE LOCUS RECEPTOR-LIKE PROTEIN KINASE-LIKE 1.4"/>
    <property type="match status" value="1"/>
</dbReference>
<dbReference type="GO" id="GO:0005524">
    <property type="term" value="F:ATP binding"/>
    <property type="evidence" value="ECO:0007669"/>
    <property type="project" value="UniProtKB-KW"/>
</dbReference>
<dbReference type="OrthoDB" id="4062651at2759"/>
<dbReference type="Gene3D" id="1.10.510.10">
    <property type="entry name" value="Transferase(Phosphotransferase) domain 1"/>
    <property type="match status" value="1"/>
</dbReference>
<gene>
    <name evidence="5" type="ORF">Taro_041010</name>
</gene>
<keyword evidence="6" id="KW-1185">Reference proteome</keyword>
<dbReference type="SUPFAM" id="SSF56112">
    <property type="entry name" value="Protein kinase-like (PK-like)"/>
    <property type="match status" value="1"/>
</dbReference>
<accession>A0A843WNJ2</accession>
<sequence length="230" mass="25180">MKVNLPPTTTHPARPIPPLPPSTCSNPGAPATIFRYEKLHGATDGFSPSNELDEGGHGSVYKGTLPDDRTIAIKRLYESSCRRAELFLNEVAILRSLHHPNLVALYGCTTRHSRELLIVYEFVLNGTIANHLHKQCAAEGALAWPLCLRIAVEIATALAHLHAVHPPILMAMDSQPPTTRWHCRPPSAGPFPTATLVPSALAHHRRVLCSSSWRRCRIWVPGASGGDRNI</sequence>
<evidence type="ECO:0000259" key="4">
    <source>
        <dbReference type="PROSITE" id="PS50011"/>
    </source>
</evidence>
<keyword evidence="2" id="KW-0067">ATP-binding</keyword>
<protein>
    <recommendedName>
        <fullName evidence="4">Protein kinase domain-containing protein</fullName>
    </recommendedName>
</protein>
<dbReference type="Pfam" id="PF07714">
    <property type="entry name" value="PK_Tyr_Ser-Thr"/>
    <property type="match status" value="1"/>
</dbReference>
<feature type="region of interest" description="Disordered" evidence="3">
    <location>
        <begin position="1"/>
        <end position="22"/>
    </location>
</feature>
<dbReference type="EMBL" id="NMUH01004043">
    <property type="protein sequence ID" value="MQM08148.1"/>
    <property type="molecule type" value="Genomic_DNA"/>
</dbReference>
<dbReference type="InterPro" id="IPR011009">
    <property type="entry name" value="Kinase-like_dom_sf"/>
</dbReference>